<dbReference type="PROSITE" id="PS01332">
    <property type="entry name" value="HTH_RRF2_1"/>
    <property type="match status" value="1"/>
</dbReference>
<dbReference type="InterPro" id="IPR030489">
    <property type="entry name" value="TR_Rrf2-type_CS"/>
</dbReference>
<protein>
    <submittedName>
        <fullName evidence="2">HTH-type transcriptional repressor NsrR</fullName>
    </submittedName>
</protein>
<dbReference type="GO" id="GO:0005829">
    <property type="term" value="C:cytosol"/>
    <property type="evidence" value="ECO:0007669"/>
    <property type="project" value="TreeGrafter"/>
</dbReference>
<dbReference type="NCBIfam" id="TIGR00738">
    <property type="entry name" value="rrf2_super"/>
    <property type="match status" value="1"/>
</dbReference>
<dbReference type="AlphaFoldDB" id="A0A1J5R4R9"/>
<keyword evidence="1" id="KW-0238">DNA-binding</keyword>
<dbReference type="InterPro" id="IPR036390">
    <property type="entry name" value="WH_DNA-bd_sf"/>
</dbReference>
<dbReference type="GO" id="GO:0003677">
    <property type="term" value="F:DNA binding"/>
    <property type="evidence" value="ECO:0007669"/>
    <property type="project" value="UniProtKB-KW"/>
</dbReference>
<sequence>MRLTAFSDYGMRVLLVLASSDRPSWSSAELATKLEVSRDHLIKVVQRLAAAGYVQTARGAGGGVSLARAPKSIRLGEVLRWMEEGQALVECFRDDGGGCCLQPMCQLRSRLDLARRAFYTEMDRSTLADCVTAPLREFSRVKFQLKPA</sequence>
<reference evidence="2" key="1">
    <citation type="submission" date="2016-10" db="EMBL/GenBank/DDBJ databases">
        <title>Sequence of Gallionella enrichment culture.</title>
        <authorList>
            <person name="Poehlein A."/>
            <person name="Muehling M."/>
            <person name="Daniel R."/>
        </authorList>
    </citation>
    <scope>NUCLEOTIDE SEQUENCE</scope>
</reference>
<dbReference type="Pfam" id="PF02082">
    <property type="entry name" value="Rrf2"/>
    <property type="match status" value="1"/>
</dbReference>
<dbReference type="Gene3D" id="1.10.10.10">
    <property type="entry name" value="Winged helix-like DNA-binding domain superfamily/Winged helix DNA-binding domain"/>
    <property type="match status" value="1"/>
</dbReference>
<dbReference type="SUPFAM" id="SSF46785">
    <property type="entry name" value="Winged helix' DNA-binding domain"/>
    <property type="match status" value="1"/>
</dbReference>
<accession>A0A1J5R4R9</accession>
<dbReference type="PANTHER" id="PTHR33221">
    <property type="entry name" value="WINGED HELIX-TURN-HELIX TRANSCRIPTIONAL REGULATOR, RRF2 FAMILY"/>
    <property type="match status" value="1"/>
</dbReference>
<proteinExistence type="predicted"/>
<comment type="caution">
    <text evidence="2">The sequence shown here is derived from an EMBL/GenBank/DDBJ whole genome shotgun (WGS) entry which is preliminary data.</text>
</comment>
<dbReference type="InterPro" id="IPR036388">
    <property type="entry name" value="WH-like_DNA-bd_sf"/>
</dbReference>
<evidence type="ECO:0000313" key="2">
    <source>
        <dbReference type="EMBL" id="OIQ90968.1"/>
    </source>
</evidence>
<name>A0A1J5R4R9_9ZZZZ</name>
<dbReference type="GO" id="GO:0003700">
    <property type="term" value="F:DNA-binding transcription factor activity"/>
    <property type="evidence" value="ECO:0007669"/>
    <property type="project" value="TreeGrafter"/>
</dbReference>
<dbReference type="InterPro" id="IPR000944">
    <property type="entry name" value="Tscrpt_reg_Rrf2"/>
</dbReference>
<organism evidence="2">
    <name type="scientific">mine drainage metagenome</name>
    <dbReference type="NCBI Taxonomy" id="410659"/>
    <lineage>
        <taxon>unclassified sequences</taxon>
        <taxon>metagenomes</taxon>
        <taxon>ecological metagenomes</taxon>
    </lineage>
</organism>
<gene>
    <name evidence="2" type="primary">nsrR_10</name>
    <name evidence="2" type="ORF">GALL_271080</name>
</gene>
<dbReference type="PANTHER" id="PTHR33221:SF4">
    <property type="entry name" value="HTH-TYPE TRANSCRIPTIONAL REPRESSOR NSRR"/>
    <property type="match status" value="1"/>
</dbReference>
<dbReference type="PROSITE" id="PS51197">
    <property type="entry name" value="HTH_RRF2_2"/>
    <property type="match status" value="1"/>
</dbReference>
<evidence type="ECO:0000256" key="1">
    <source>
        <dbReference type="ARBA" id="ARBA00023125"/>
    </source>
</evidence>
<dbReference type="EMBL" id="MLJW01000274">
    <property type="protein sequence ID" value="OIQ90968.1"/>
    <property type="molecule type" value="Genomic_DNA"/>
</dbReference>